<dbReference type="EMBL" id="NXII01000013">
    <property type="protein sequence ID" value="RXI39594.1"/>
    <property type="molecule type" value="Genomic_DNA"/>
</dbReference>
<accession>A0A6M8NGF7</accession>
<comment type="caution">
    <text evidence="1">The sequence shown here is derived from an EMBL/GenBank/DDBJ whole genome shotgun (WGS) entry which is preliminary data.</text>
</comment>
<keyword evidence="2" id="KW-1185">Reference proteome</keyword>
<evidence type="ECO:0000313" key="1">
    <source>
        <dbReference type="EMBL" id="RXI39594.1"/>
    </source>
</evidence>
<dbReference type="AlphaFoldDB" id="A0A6M8NGF7"/>
<dbReference type="Proteomes" id="UP000290378">
    <property type="component" value="Unassembled WGS sequence"/>
</dbReference>
<dbReference type="RefSeq" id="WP_129013960.1">
    <property type="nucleotide sequence ID" value="NZ_CBCSEI010000014.1"/>
</dbReference>
<protein>
    <submittedName>
        <fullName evidence="1">Uncharacterized protein</fullName>
    </submittedName>
</protein>
<reference evidence="1 2" key="1">
    <citation type="submission" date="2017-09" db="EMBL/GenBank/DDBJ databases">
        <title>Genomics of the genus Arcobacter.</title>
        <authorList>
            <person name="Perez-Cataluna A."/>
            <person name="Figueras M.J."/>
            <person name="Salas-Masso N."/>
        </authorList>
    </citation>
    <scope>NUCLEOTIDE SEQUENCE [LARGE SCALE GENOMIC DNA]</scope>
    <source>
        <strain evidence="1 2">CECT 7834</strain>
    </source>
</reference>
<evidence type="ECO:0000313" key="2">
    <source>
        <dbReference type="Proteomes" id="UP000290378"/>
    </source>
</evidence>
<name>A0A6M8NGF7_9BACT</name>
<proteinExistence type="predicted"/>
<organism evidence="1 2">
    <name type="scientific">Arcobacter cloacae</name>
    <dbReference type="NCBI Taxonomy" id="1054034"/>
    <lineage>
        <taxon>Bacteria</taxon>
        <taxon>Pseudomonadati</taxon>
        <taxon>Campylobacterota</taxon>
        <taxon>Epsilonproteobacteria</taxon>
        <taxon>Campylobacterales</taxon>
        <taxon>Arcobacteraceae</taxon>
        <taxon>Arcobacter</taxon>
    </lineage>
</organism>
<sequence length="420" mass="50273">MNNLEIQTYLKRNRELFIKIDMDYIINNSSKIMVHDIYDLKFNNEVFKINEISDYEYYSIFVVILNKRNDKILETRVFTKHFKSDEINFNIIGIENKEVLEEYYFLISVLPIIKEKEGLLSNLIKIFYNPEIGKSKNFILNNKLEIISTIILIFSLSFSLLQINIINKLIDNYGFVDNLLNNLSISNSIILYFYEDFFLKIGSILLILILFSLLSIFLLNFFMFFFISCKLILEKIIFCNENNLHTKIELMKISLNMKANIKAIFYDINFLIYSIFTVFLLTLLIFTPLFSIVSEANIKNNLNLTGKIIEKYFEFSKFPAFVKIKELNIDEKDVLLIGYDNTYTYYYDKKYIDEELMKKFIKFNNDEYDSREMPFSEIYSYYLKDVLSKEKLKLIRNIDYKIKDELKSNYFEIIKKKKNE</sequence>
<gene>
    <name evidence="1" type="ORF">CP963_09665</name>
</gene>